<dbReference type="SUPFAM" id="SSF88723">
    <property type="entry name" value="PIN domain-like"/>
    <property type="match status" value="1"/>
</dbReference>
<comment type="caution">
    <text evidence="1">The sequence shown here is derived from an EMBL/GenBank/DDBJ whole genome shotgun (WGS) entry which is preliminary data.</text>
</comment>
<keyword evidence="2" id="KW-1185">Reference proteome</keyword>
<gene>
    <name evidence="1" type="ORF">C900_03477</name>
</gene>
<dbReference type="eggNOG" id="COG1848">
    <property type="taxonomic scope" value="Bacteria"/>
</dbReference>
<reference evidence="1 2" key="1">
    <citation type="submission" date="2012-12" db="EMBL/GenBank/DDBJ databases">
        <title>Genome assembly of Fulvivirga imtechensis AK7.</title>
        <authorList>
            <person name="Nupur N."/>
            <person name="Khatri I."/>
            <person name="Kumar R."/>
            <person name="Subramanian S."/>
            <person name="Pinnaka A."/>
        </authorList>
    </citation>
    <scope>NUCLEOTIDE SEQUENCE [LARGE SCALE GENOMIC DNA]</scope>
    <source>
        <strain evidence="1 2">AK7</strain>
    </source>
</reference>
<name>L8JT90_9BACT</name>
<protein>
    <submittedName>
        <fullName evidence="1">PIN domain containing protein</fullName>
    </submittedName>
</protein>
<dbReference type="AlphaFoldDB" id="L8JT90"/>
<dbReference type="PATRIC" id="fig|1237149.3.peg.3238"/>
<dbReference type="Proteomes" id="UP000011135">
    <property type="component" value="Unassembled WGS sequence"/>
</dbReference>
<evidence type="ECO:0000313" key="2">
    <source>
        <dbReference type="Proteomes" id="UP000011135"/>
    </source>
</evidence>
<evidence type="ECO:0000313" key="1">
    <source>
        <dbReference type="EMBL" id="ELR70704.1"/>
    </source>
</evidence>
<organism evidence="1 2">
    <name type="scientific">Fulvivirga imtechensis AK7</name>
    <dbReference type="NCBI Taxonomy" id="1237149"/>
    <lineage>
        <taxon>Bacteria</taxon>
        <taxon>Pseudomonadati</taxon>
        <taxon>Bacteroidota</taxon>
        <taxon>Cytophagia</taxon>
        <taxon>Cytophagales</taxon>
        <taxon>Fulvivirgaceae</taxon>
        <taxon>Fulvivirga</taxon>
    </lineage>
</organism>
<sequence>MDDKIIDLSLDSDFKDFEDSIQYYTAIENNLDLIITRNLKDFKLSKIPVLTAKNYLESNR</sequence>
<dbReference type="EMBL" id="AMZN01000050">
    <property type="protein sequence ID" value="ELR70704.1"/>
    <property type="molecule type" value="Genomic_DNA"/>
</dbReference>
<accession>L8JT90</accession>
<dbReference type="InterPro" id="IPR029060">
    <property type="entry name" value="PIN-like_dom_sf"/>
</dbReference>
<dbReference type="STRING" id="1237149.C900_03477"/>
<proteinExistence type="predicted"/>